<dbReference type="Pfam" id="PF13349">
    <property type="entry name" value="DUF4097"/>
    <property type="match status" value="1"/>
</dbReference>
<reference evidence="3" key="1">
    <citation type="submission" date="2016-10" db="EMBL/GenBank/DDBJ databases">
        <authorList>
            <person name="Varghese N."/>
            <person name="Submissions S."/>
        </authorList>
    </citation>
    <scope>NUCLEOTIDE SEQUENCE [LARGE SCALE GENOMIC DNA]</scope>
    <source>
        <strain evidence="3">DSM 44437</strain>
    </source>
</reference>
<name>A0A1H9NH36_9PSEU</name>
<dbReference type="InterPro" id="IPR025164">
    <property type="entry name" value="Toastrack_DUF4097"/>
</dbReference>
<feature type="domain" description="DUF4097" evidence="1">
    <location>
        <begin position="105"/>
        <end position="275"/>
    </location>
</feature>
<proteinExistence type="predicted"/>
<dbReference type="Proteomes" id="UP000199503">
    <property type="component" value="Unassembled WGS sequence"/>
</dbReference>
<evidence type="ECO:0000313" key="2">
    <source>
        <dbReference type="EMBL" id="SER34703.1"/>
    </source>
</evidence>
<sequence>MRTALAALVVGAVLTVSACGIRIVKYEFSDDHVVAEKFSSVKVRSDDDAGDVTIRYQQGLTETKIHRRVEHTKNTKPSGVAHRVEGDTLVLDGCGRDCEINYEVLVPDEKITVQGSTGSGDGIFDGVAGVDYRTGSGNLKIQDVRGDVRVSSGSGDVDAAGVGGSLIVEVSSGNITLDAIKGKATLLTHSGDINGTAMENDITADASSGNIALTLLSERPVRANSGSGDILLRVPGGPFKILGQSGSGDRRINVPTDPSGKTELLLDTGSGDVRVVGI</sequence>
<dbReference type="EMBL" id="FOFV01000008">
    <property type="protein sequence ID" value="SER34703.1"/>
    <property type="molecule type" value="Genomic_DNA"/>
</dbReference>
<evidence type="ECO:0000313" key="3">
    <source>
        <dbReference type="Proteomes" id="UP000199503"/>
    </source>
</evidence>
<gene>
    <name evidence="2" type="ORF">SAMN04488000_108122</name>
</gene>
<dbReference type="PROSITE" id="PS51257">
    <property type="entry name" value="PROKAR_LIPOPROTEIN"/>
    <property type="match status" value="1"/>
</dbReference>
<dbReference type="STRING" id="65499.SAMN04488000_108122"/>
<dbReference type="AlphaFoldDB" id="A0A1H9NH36"/>
<organism evidence="2 3">
    <name type="scientific">Lentzea albida</name>
    <dbReference type="NCBI Taxonomy" id="65499"/>
    <lineage>
        <taxon>Bacteria</taxon>
        <taxon>Bacillati</taxon>
        <taxon>Actinomycetota</taxon>
        <taxon>Actinomycetes</taxon>
        <taxon>Pseudonocardiales</taxon>
        <taxon>Pseudonocardiaceae</taxon>
        <taxon>Lentzea</taxon>
    </lineage>
</organism>
<protein>
    <submittedName>
        <fullName evidence="2">Putative adhesin</fullName>
    </submittedName>
</protein>
<keyword evidence="3" id="KW-1185">Reference proteome</keyword>
<evidence type="ECO:0000259" key="1">
    <source>
        <dbReference type="Pfam" id="PF13349"/>
    </source>
</evidence>
<accession>A0A1H9NH36</accession>